<name>W4LEV7_ENTF1</name>
<comment type="caution">
    <text evidence="1">The sequence shown here is derived from an EMBL/GenBank/DDBJ whole genome shotgun (WGS) entry which is preliminary data.</text>
</comment>
<evidence type="ECO:0000313" key="2">
    <source>
        <dbReference type="Proteomes" id="UP000019141"/>
    </source>
</evidence>
<protein>
    <submittedName>
        <fullName evidence="1">Uncharacterized protein</fullName>
    </submittedName>
</protein>
<organism evidence="1 2">
    <name type="scientific">Entotheonella factor</name>
    <dbReference type="NCBI Taxonomy" id="1429438"/>
    <lineage>
        <taxon>Bacteria</taxon>
        <taxon>Pseudomonadati</taxon>
        <taxon>Nitrospinota/Tectimicrobiota group</taxon>
        <taxon>Candidatus Tectimicrobiota</taxon>
        <taxon>Candidatus Entotheonellia</taxon>
        <taxon>Candidatus Entotheonellales</taxon>
        <taxon>Candidatus Entotheonellaceae</taxon>
        <taxon>Candidatus Entotheonella</taxon>
    </lineage>
</organism>
<keyword evidence="2" id="KW-1185">Reference proteome</keyword>
<dbReference type="EMBL" id="AZHW01000763">
    <property type="protein sequence ID" value="ETW96628.1"/>
    <property type="molecule type" value="Genomic_DNA"/>
</dbReference>
<accession>W4LEV7</accession>
<proteinExistence type="predicted"/>
<dbReference type="AlphaFoldDB" id="W4LEV7"/>
<evidence type="ECO:0000313" key="1">
    <source>
        <dbReference type="EMBL" id="ETW96628.1"/>
    </source>
</evidence>
<dbReference type="HOGENOM" id="CLU_2551973_0_0_7"/>
<gene>
    <name evidence="1" type="ORF">ETSY1_25875</name>
</gene>
<dbReference type="Proteomes" id="UP000019141">
    <property type="component" value="Unassembled WGS sequence"/>
</dbReference>
<sequence length="82" mass="8785">MTILSSGTKAGMVSAIGCEDMRAAICPNVDEEAAIDILIDLARALSISEGFSCRPVLLVMPLLPVFSAFRHTYTSSISKRPK</sequence>
<reference evidence="1 2" key="1">
    <citation type="journal article" date="2014" name="Nature">
        <title>An environmental bacterial taxon with a large and distinct metabolic repertoire.</title>
        <authorList>
            <person name="Wilson M.C."/>
            <person name="Mori T."/>
            <person name="Ruckert C."/>
            <person name="Uria A.R."/>
            <person name="Helf M.J."/>
            <person name="Takada K."/>
            <person name="Gernert C."/>
            <person name="Steffens U.A."/>
            <person name="Heycke N."/>
            <person name="Schmitt S."/>
            <person name="Rinke C."/>
            <person name="Helfrich E.J."/>
            <person name="Brachmann A.O."/>
            <person name="Gurgui C."/>
            <person name="Wakimoto T."/>
            <person name="Kracht M."/>
            <person name="Crusemann M."/>
            <person name="Hentschel U."/>
            <person name="Abe I."/>
            <person name="Matsunaga S."/>
            <person name="Kalinowski J."/>
            <person name="Takeyama H."/>
            <person name="Piel J."/>
        </authorList>
    </citation>
    <scope>NUCLEOTIDE SEQUENCE [LARGE SCALE GENOMIC DNA]</scope>
    <source>
        <strain evidence="2">TSY1</strain>
    </source>
</reference>